<dbReference type="Proteomes" id="UP000051155">
    <property type="component" value="Unassembled WGS sequence"/>
</dbReference>
<dbReference type="RefSeq" id="WP_057738493.1">
    <property type="nucleotide sequence ID" value="NZ_AZEG01000034.1"/>
</dbReference>
<dbReference type="PATRIC" id="fig|1423812.3.peg.1625"/>
<protein>
    <recommendedName>
        <fullName evidence="3">Accessory Sec system protein Asp3</fullName>
    </recommendedName>
</protein>
<keyword evidence="2" id="KW-1185">Reference proteome</keyword>
<dbReference type="EMBL" id="AZEG01000034">
    <property type="protein sequence ID" value="KRL35060.1"/>
    <property type="molecule type" value="Genomic_DNA"/>
</dbReference>
<dbReference type="NCBIfam" id="TIGR03711">
    <property type="entry name" value="acc_sec_asp3"/>
    <property type="match status" value="1"/>
</dbReference>
<evidence type="ECO:0000313" key="2">
    <source>
        <dbReference type="Proteomes" id="UP000051155"/>
    </source>
</evidence>
<evidence type="ECO:0008006" key="3">
    <source>
        <dbReference type="Google" id="ProtNLM"/>
    </source>
</evidence>
<evidence type="ECO:0000313" key="1">
    <source>
        <dbReference type="EMBL" id="KRL35060.1"/>
    </source>
</evidence>
<comment type="caution">
    <text evidence="1">The sequence shown here is derived from an EMBL/GenBank/DDBJ whole genome shotgun (WGS) entry which is preliminary data.</text>
</comment>
<sequence length="295" mass="33749">MIGYTANIIYWKAAASTYLYGSKVIFHQNGEVDFENKLMSPGKTVNTWYSQTNYQAKRFSPQLPILKKGKKYRLLLRARSFPEATLYLRLDFYDRSDLVIKQIFIKEMEEAFEYPDGAYYYTISLLNAGCVRLRFRYLVLAPVEFPSARNTEILISRIYNVHASNELNIIFEEPSLNACTVVRPEASFPFKNCVFVQSMVLNKKAYMTEFAVKRIEKICRDFKKITTWGCGPLSNVGAEYYAKILLGTSVYTSAVKSDLCKGIAAPLFSNSTDLHAFQQKNSDKSSLRNTSKVSE</sequence>
<dbReference type="InterPro" id="IPR022259">
    <property type="entry name" value="Acessory_Sec_prot_Asp3"/>
</dbReference>
<dbReference type="AlphaFoldDB" id="A0A0R1PXC4"/>
<dbReference type="Pfam" id="PF15432">
    <property type="entry name" value="Sec-ASP3"/>
    <property type="match status" value="1"/>
</dbReference>
<accession>A0A0R1PXC4</accession>
<dbReference type="OrthoDB" id="2042927at2"/>
<dbReference type="STRING" id="1423812.FD20_GL001527"/>
<reference evidence="1 2" key="1">
    <citation type="journal article" date="2015" name="Genome Announc.">
        <title>Expanding the biotechnology potential of lactobacilli through comparative genomics of 213 strains and associated genera.</title>
        <authorList>
            <person name="Sun Z."/>
            <person name="Harris H.M."/>
            <person name="McCann A."/>
            <person name="Guo C."/>
            <person name="Argimon S."/>
            <person name="Zhang W."/>
            <person name="Yang X."/>
            <person name="Jeffery I.B."/>
            <person name="Cooney J.C."/>
            <person name="Kagawa T.F."/>
            <person name="Liu W."/>
            <person name="Song Y."/>
            <person name="Salvetti E."/>
            <person name="Wrobel A."/>
            <person name="Rasinkangas P."/>
            <person name="Parkhill J."/>
            <person name="Rea M.C."/>
            <person name="O'Sullivan O."/>
            <person name="Ritari J."/>
            <person name="Douillard F.P."/>
            <person name="Paul Ross R."/>
            <person name="Yang R."/>
            <person name="Briner A.E."/>
            <person name="Felis G.E."/>
            <person name="de Vos W.M."/>
            <person name="Barrangou R."/>
            <person name="Klaenhammer T.R."/>
            <person name="Caufield P.W."/>
            <person name="Cui Y."/>
            <person name="Zhang H."/>
            <person name="O'Toole P.W."/>
        </authorList>
    </citation>
    <scope>NUCLEOTIDE SEQUENCE [LARGE SCALE GENOMIC DNA]</scope>
    <source>
        <strain evidence="1 2">DSM 19971</strain>
    </source>
</reference>
<organism evidence="1 2">
    <name type="scientific">Liquorilactobacillus uvarum DSM 19971</name>
    <dbReference type="NCBI Taxonomy" id="1423812"/>
    <lineage>
        <taxon>Bacteria</taxon>
        <taxon>Bacillati</taxon>
        <taxon>Bacillota</taxon>
        <taxon>Bacilli</taxon>
        <taxon>Lactobacillales</taxon>
        <taxon>Lactobacillaceae</taxon>
        <taxon>Liquorilactobacillus</taxon>
    </lineage>
</organism>
<proteinExistence type="predicted"/>
<name>A0A0R1PXC4_9LACO</name>
<dbReference type="GO" id="GO:0015031">
    <property type="term" value="P:protein transport"/>
    <property type="evidence" value="ECO:0007669"/>
    <property type="project" value="InterPro"/>
</dbReference>
<gene>
    <name evidence="1" type="ORF">FD20_GL001527</name>
</gene>